<protein>
    <submittedName>
        <fullName evidence="1">Uncharacterized protein</fullName>
    </submittedName>
</protein>
<dbReference type="AlphaFoldDB" id="A0AAD7V535"/>
<proteinExistence type="predicted"/>
<dbReference type="EMBL" id="JARTCD010000018">
    <property type="protein sequence ID" value="KAJ8659523.1"/>
    <property type="molecule type" value="Genomic_DNA"/>
</dbReference>
<dbReference type="Proteomes" id="UP001234581">
    <property type="component" value="Unassembled WGS sequence"/>
</dbReference>
<evidence type="ECO:0000313" key="2">
    <source>
        <dbReference type="Proteomes" id="UP001234581"/>
    </source>
</evidence>
<dbReference type="RefSeq" id="XP_058344436.1">
    <property type="nucleotide sequence ID" value="XM_058484937.1"/>
</dbReference>
<gene>
    <name evidence="1" type="ORF">O0I10_004888</name>
</gene>
<reference evidence="1 2" key="1">
    <citation type="submission" date="2023-03" db="EMBL/GenBank/DDBJ databases">
        <title>Genome sequence of Lichtheimia ornata CBS 291.66.</title>
        <authorList>
            <person name="Mohabir J.T."/>
            <person name="Shea T.P."/>
            <person name="Kurbessoian T."/>
            <person name="Berby B."/>
            <person name="Fontaine J."/>
            <person name="Livny J."/>
            <person name="Gnirke A."/>
            <person name="Stajich J.E."/>
            <person name="Cuomo C.A."/>
        </authorList>
    </citation>
    <scope>NUCLEOTIDE SEQUENCE [LARGE SCALE GENOMIC DNA]</scope>
    <source>
        <strain evidence="1">CBS 291.66</strain>
    </source>
</reference>
<keyword evidence="2" id="KW-1185">Reference proteome</keyword>
<evidence type="ECO:0000313" key="1">
    <source>
        <dbReference type="EMBL" id="KAJ8659523.1"/>
    </source>
</evidence>
<sequence>MDITQRLQQCVIEPQQKTKIDAFTKVLDDVLASSAVGPAQVQNLKEYVQCVLDEQVGLVVARQLLSEFIALFNDRVQDNEVKKQVLTFAIELAQPRSVSFEEQLSQL</sequence>
<dbReference type="GeneID" id="83212301"/>
<accession>A0AAD7V535</accession>
<comment type="caution">
    <text evidence="1">The sequence shown here is derived from an EMBL/GenBank/DDBJ whole genome shotgun (WGS) entry which is preliminary data.</text>
</comment>
<organism evidence="1 2">
    <name type="scientific">Lichtheimia ornata</name>
    <dbReference type="NCBI Taxonomy" id="688661"/>
    <lineage>
        <taxon>Eukaryota</taxon>
        <taxon>Fungi</taxon>
        <taxon>Fungi incertae sedis</taxon>
        <taxon>Mucoromycota</taxon>
        <taxon>Mucoromycotina</taxon>
        <taxon>Mucoromycetes</taxon>
        <taxon>Mucorales</taxon>
        <taxon>Lichtheimiaceae</taxon>
        <taxon>Lichtheimia</taxon>
    </lineage>
</organism>
<name>A0AAD7V535_9FUNG</name>